<dbReference type="STRING" id="1442369.A0A0D2FTW8"/>
<name>A0A0D2FTW8_9EURO</name>
<evidence type="ECO:0000313" key="2">
    <source>
        <dbReference type="EMBL" id="KIX05507.1"/>
    </source>
</evidence>
<dbReference type="RefSeq" id="XP_013272643.1">
    <property type="nucleotide sequence ID" value="XM_013417189.1"/>
</dbReference>
<keyword evidence="3" id="KW-1185">Reference proteome</keyword>
<feature type="region of interest" description="Disordered" evidence="1">
    <location>
        <begin position="303"/>
        <end position="372"/>
    </location>
</feature>
<feature type="region of interest" description="Disordered" evidence="1">
    <location>
        <begin position="1"/>
        <end position="21"/>
    </location>
</feature>
<proteinExistence type="predicted"/>
<feature type="region of interest" description="Disordered" evidence="1">
    <location>
        <begin position="522"/>
        <end position="583"/>
    </location>
</feature>
<evidence type="ECO:0000313" key="3">
    <source>
        <dbReference type="Proteomes" id="UP000053617"/>
    </source>
</evidence>
<feature type="compositionally biased region" description="Polar residues" evidence="1">
    <location>
        <begin position="522"/>
        <end position="564"/>
    </location>
</feature>
<dbReference type="EMBL" id="KN847478">
    <property type="protein sequence ID" value="KIX05507.1"/>
    <property type="molecule type" value="Genomic_DNA"/>
</dbReference>
<protein>
    <submittedName>
        <fullName evidence="2">Uncharacterized protein</fullName>
    </submittedName>
</protein>
<feature type="compositionally biased region" description="Polar residues" evidence="1">
    <location>
        <begin position="313"/>
        <end position="322"/>
    </location>
</feature>
<dbReference type="HOGENOM" id="CLU_323895_0_0_1"/>
<dbReference type="VEuPathDB" id="FungiDB:Z518_06379"/>
<reference evidence="2 3" key="1">
    <citation type="submission" date="2015-01" db="EMBL/GenBank/DDBJ databases">
        <title>The Genome Sequence of Rhinocladiella mackenzie CBS 650.93.</title>
        <authorList>
            <consortium name="The Broad Institute Genomics Platform"/>
            <person name="Cuomo C."/>
            <person name="de Hoog S."/>
            <person name="Gorbushina A."/>
            <person name="Stielow B."/>
            <person name="Teixiera M."/>
            <person name="Abouelleil A."/>
            <person name="Chapman S.B."/>
            <person name="Priest M."/>
            <person name="Young S.K."/>
            <person name="Wortman J."/>
            <person name="Nusbaum C."/>
            <person name="Birren B."/>
        </authorList>
    </citation>
    <scope>NUCLEOTIDE SEQUENCE [LARGE SCALE GENOMIC DNA]</scope>
    <source>
        <strain evidence="2 3">CBS 650.93</strain>
    </source>
</reference>
<feature type="compositionally biased region" description="Basic and acidic residues" evidence="1">
    <location>
        <begin position="1"/>
        <end position="11"/>
    </location>
</feature>
<feature type="region of interest" description="Disordered" evidence="1">
    <location>
        <begin position="714"/>
        <end position="758"/>
    </location>
</feature>
<dbReference type="OrthoDB" id="4148592at2759"/>
<sequence>MGTPTGKKDNTDETNNSLGPINQMMATSQLGGRHHGDASSVVNNVVTATNTQTVAGIGVEDPFLDTSTSQAYQPVTEVSYMSDIDQHIDPFLFNSLATGADSHNLFDDTETTQFVDLLLSAIGDGTSADLTLMDASANNVNQAVVPTIDQFPDQQSTANNFVQNMVPSSPEVSVSTFKATSVSADKSNGSQLKSSPIDATHSAPAKLDRFFDIKVKIQHTPELPDFHSILVQAPNQEGKSSKKRKHSTSSISEISVLFEGSPMQNNPVDKSLASPFRYAAPLSGRGNNTAEDGLDILEWSPAEADQTQPPPKNNVSPIQASGSGPPARRNVPIPFHGRMSSSSSSPTSSTPHKALDNNKHLAATEPPPKRARTRSMYMKDALANIPVQQDGQSYSSFSSSARPPLSAHFSESGTPPDFKWLDRAITDPEPPPSLLRRQTGYDFPVPPVSGVLAIGDDAREPRPTSDDFKWYGMVGEGNCSSQVPPHHLCLAQSSVHDGSQVLGEAQPQAQARIQVQGQTQSSIQGECQTSAPKARQILSTPASQQQPSTPRCPSTRQKFSTPRLSKTGPATTPTRAPRRYTLRNQDRVTGDVVNSASTPRSVSVQAWPYHLTTTSSDPFAANQGTNVGFSLIQAAAPGTFLNVAGVEARTAEILNRVGTAAIDFDPNTPIENTNVGPLPDLFNANVLRNAALGLTNSSSSIAFGADPGMVGTMGENSDFGLSNSRQMGPFPPDSMSAAPSAGQTATSPGSGSTPIAGSVGEHGIVNAVVVTNTSNSNFDGGNDNFDMDMNNMNNVTLDMDFDWEAALDANKELDPQDWGV</sequence>
<dbReference type="AlphaFoldDB" id="A0A0D2FTW8"/>
<organism evidence="2 3">
    <name type="scientific">Rhinocladiella mackenziei CBS 650.93</name>
    <dbReference type="NCBI Taxonomy" id="1442369"/>
    <lineage>
        <taxon>Eukaryota</taxon>
        <taxon>Fungi</taxon>
        <taxon>Dikarya</taxon>
        <taxon>Ascomycota</taxon>
        <taxon>Pezizomycotina</taxon>
        <taxon>Eurotiomycetes</taxon>
        <taxon>Chaetothyriomycetidae</taxon>
        <taxon>Chaetothyriales</taxon>
        <taxon>Herpotrichiellaceae</taxon>
        <taxon>Rhinocladiella</taxon>
    </lineage>
</organism>
<gene>
    <name evidence="2" type="ORF">Z518_06379</name>
</gene>
<dbReference type="GeneID" id="25294450"/>
<feature type="region of interest" description="Disordered" evidence="1">
    <location>
        <begin position="388"/>
        <end position="414"/>
    </location>
</feature>
<feature type="compositionally biased region" description="Polar residues" evidence="1">
    <location>
        <begin position="741"/>
        <end position="755"/>
    </location>
</feature>
<accession>A0A0D2FTW8</accession>
<feature type="compositionally biased region" description="Low complexity" evidence="1">
    <location>
        <begin position="340"/>
        <end position="351"/>
    </location>
</feature>
<evidence type="ECO:0000256" key="1">
    <source>
        <dbReference type="SAM" id="MobiDB-lite"/>
    </source>
</evidence>
<dbReference type="Proteomes" id="UP000053617">
    <property type="component" value="Unassembled WGS sequence"/>
</dbReference>